<dbReference type="RefSeq" id="WP_226180658.1">
    <property type="nucleotide sequence ID" value="NZ_JAJADR010000015.1"/>
</dbReference>
<feature type="domain" description="AraC-type arabinose-binding/dimerisation" evidence="2">
    <location>
        <begin position="58"/>
        <end position="99"/>
    </location>
</feature>
<reference evidence="3" key="1">
    <citation type="submission" date="2021-10" db="EMBL/GenBank/DDBJ databases">
        <authorList>
            <person name="Dean J.D."/>
            <person name="Kim M.K."/>
            <person name="Newey C.N."/>
            <person name="Stoker T.S."/>
            <person name="Thompson D.W."/>
            <person name="Grose J.H."/>
        </authorList>
    </citation>
    <scope>NUCLEOTIDE SEQUENCE</scope>
    <source>
        <strain evidence="3">BT178</strain>
    </source>
</reference>
<evidence type="ECO:0000313" key="3">
    <source>
        <dbReference type="EMBL" id="MCB2411111.1"/>
    </source>
</evidence>
<dbReference type="Pfam" id="PF02311">
    <property type="entry name" value="AraC_binding"/>
    <property type="match status" value="1"/>
</dbReference>
<name>A0ABS8AZ75_9BACT</name>
<proteinExistence type="predicted"/>
<dbReference type="SUPFAM" id="SSF51215">
    <property type="entry name" value="Regulatory protein AraC"/>
    <property type="match status" value="1"/>
</dbReference>
<keyword evidence="1" id="KW-0238">DNA-binding</keyword>
<protein>
    <submittedName>
        <fullName evidence="3">AraC family ligand binding domain-containing protein</fullName>
    </submittedName>
</protein>
<evidence type="ECO:0000259" key="2">
    <source>
        <dbReference type="Pfam" id="PF02311"/>
    </source>
</evidence>
<sequence>MPSFVDIPRLSCQAYHQLYFQGEGQDLTPVPSGSSTIEHFEIHRRDDFRYKCKDTIEANRIDFYLIFIVTGGEGIHTFGEETHYVRENMLCFIGPHTITTW</sequence>
<comment type="caution">
    <text evidence="3">The sequence shown here is derived from an EMBL/GenBank/DDBJ whole genome shotgun (WGS) entry which is preliminary data.</text>
</comment>
<accession>A0ABS8AZ75</accession>
<evidence type="ECO:0000256" key="1">
    <source>
        <dbReference type="ARBA" id="ARBA00023125"/>
    </source>
</evidence>
<dbReference type="InterPro" id="IPR003313">
    <property type="entry name" value="AraC-bd"/>
</dbReference>
<dbReference type="InterPro" id="IPR037923">
    <property type="entry name" value="HTH-like"/>
</dbReference>
<keyword evidence="4" id="KW-1185">Reference proteome</keyword>
<dbReference type="EMBL" id="JAJADR010000015">
    <property type="protein sequence ID" value="MCB2411111.1"/>
    <property type="molecule type" value="Genomic_DNA"/>
</dbReference>
<organism evidence="3 4">
    <name type="scientific">Hymenobacter lucidus</name>
    <dbReference type="NCBI Taxonomy" id="2880930"/>
    <lineage>
        <taxon>Bacteria</taxon>
        <taxon>Pseudomonadati</taxon>
        <taxon>Bacteroidota</taxon>
        <taxon>Cytophagia</taxon>
        <taxon>Cytophagales</taxon>
        <taxon>Hymenobacteraceae</taxon>
        <taxon>Hymenobacter</taxon>
    </lineage>
</organism>
<gene>
    <name evidence="3" type="ORF">LGH74_24200</name>
</gene>
<evidence type="ECO:0000313" key="4">
    <source>
        <dbReference type="Proteomes" id="UP001165296"/>
    </source>
</evidence>
<dbReference type="Proteomes" id="UP001165296">
    <property type="component" value="Unassembled WGS sequence"/>
</dbReference>